<dbReference type="InterPro" id="IPR037171">
    <property type="entry name" value="NagB/RpiA_transferase-like"/>
</dbReference>
<dbReference type="InterPro" id="IPR057942">
    <property type="entry name" value="TPR_TNPO3_IPO13_3rd"/>
</dbReference>
<dbReference type="OrthoDB" id="435593at2759"/>
<reference evidence="5 6" key="1">
    <citation type="journal article" date="2015" name="BMC Genomics">
        <title>Insights from the genome of Ophiocordyceps polyrhachis-furcata to pathogenicity and host specificity in insect fungi.</title>
        <authorList>
            <person name="Wichadakul D."/>
            <person name="Kobmoo N."/>
            <person name="Ingsriswang S."/>
            <person name="Tangphatsornruang S."/>
            <person name="Chantasingh D."/>
            <person name="Luangsa-ard J.J."/>
            <person name="Eurwilaichitr L."/>
        </authorList>
    </citation>
    <scope>NUCLEOTIDE SEQUENCE [LARGE SCALE GENOMIC DNA]</scope>
    <source>
        <strain evidence="5 6">BCC 54312</strain>
    </source>
</reference>
<sequence length="1332" mass="148673">MELVGREFKQPRPRDVAAERVCVMSASLGVAKQQLRTLMKQRLSAVSQESLASQSRNILDALQNFPPYRDAARISVFLSMPGAEVQTDAIVRHALGCGKRVSVPYLHKPSPDVPDAPRRVMDMVDLDDLDDYEGLKPDRWGIPSVDPTTALRRRHALAGLPDARSVLDLMLLPGVAFDFDDSGRVRRLGHGRGFYDFFLSRYLPTHPSLLLIGLALNEQLLSPSSGEQVPVTSHDFSRKNSHEKSKGIGPRSRKYPAHVSGKIHCRAERNIIFSVSRLHMPPPSEYNVKTIQHHHHNHQLPSSQLFIYLYTLHLQPSSAFALIYVRHSFAPDACARVSPSTSSARRLAPEAPSTMAANGVQEAFAPSDVLTAVMTMRSGDADVKTKAHHYLERFQKSQDSWATIMSILQSEVDAESSLFAAITLRGKLTYDLSTQVPPSELPGLRSQILLLLKRFAAGPKPIRVQLCVCLAILAIQMKDWVDVLPSVVQALGDSPESHACILDFLRVLPEEVTEGRKITLSEEDLAARTQALLGDNTQQVVRLLINYAQSSAAASRNPQLMECITSWLREVPVADIINSPLLDIIFAGVASDECGGEASECLCVMLRETAEVDESQEAVHALFPRVVALQPQVAKAAADEDTEKLKSLTKVFATSAESWVVAIARQPTQFRPLVDAVIECAARDVDRDVIEHTFGFWYELKQYLVLERYIQGRLEMVDVYSKLVDILLKQLEYPRPESGNEADLFDGDREQEEKFREFRHQMGDTLKDACVVMGVTECLTKVLRAIQVWMQNYAGQASGSNVPHWQELEAPLFAMRALGRMVDKDEGVVLPQLMPLLVQIPSHEKLRFATIMVLGRYTEWTAAHAEYLEPQFNYIVNSFESDSREIMRAAALAIKFFCTDCKHLLSGQVLQLQTFYDQILDKLPEQSKEEMTEGVANVVTVQPATETYRLLKLYCDPLVRRLMEKANRATDEEGKLAVAGGGPWCADDVQLVTIMVRIVMPAVGPGVANPAVKYWQEVFPILCTVLDNFLDFSPICERICRCWRNMIISYRTATAPLLADMANKLASCFSASREGCFLWVTSAILREFSEEREQVDQATSDNIYTFFEAQTTTFLRVMTELQPRELPDVIDDFFRLLIDALLYYPQRLVPSPLLAPVLEAAIYALTLEQRDPLSSTLHFLRDLLSYGGNNPATSESLSDQAATSIRGIIRGLLLSHGASLIKQVMAGMMITFPRDCFADGSGVLLEMLQQLPAETTEWVAHTIELLPRGTVSPSEAQRLLCKMKEKLQSGDAGGVRNVRGLLQDFTNTYRRRNVAPRDGLGQLEAARFQFSG</sequence>
<dbReference type="Pfam" id="PF03810">
    <property type="entry name" value="IBN_N"/>
    <property type="match status" value="1"/>
</dbReference>
<feature type="domain" description="Importin N-terminal" evidence="4">
    <location>
        <begin position="387"/>
        <end position="454"/>
    </location>
</feature>
<dbReference type="InterPro" id="IPR013598">
    <property type="entry name" value="Exportin-1/Importin-b-like"/>
</dbReference>
<dbReference type="SUPFAM" id="SSF48371">
    <property type="entry name" value="ARM repeat"/>
    <property type="match status" value="1"/>
</dbReference>
<dbReference type="Gene3D" id="3.40.50.10420">
    <property type="entry name" value="NagB/RpiA/CoA transferase-like"/>
    <property type="match status" value="1"/>
</dbReference>
<dbReference type="InterPro" id="IPR057941">
    <property type="entry name" value="TPR_TNPO3_IPO13_2nd"/>
</dbReference>
<dbReference type="GO" id="GO:0031267">
    <property type="term" value="F:small GTPase binding"/>
    <property type="evidence" value="ECO:0007669"/>
    <property type="project" value="InterPro"/>
</dbReference>
<feature type="compositionally biased region" description="Basic and acidic residues" evidence="3">
    <location>
        <begin position="235"/>
        <end position="246"/>
    </location>
</feature>
<keyword evidence="1" id="KW-0819">tRNA processing</keyword>
<dbReference type="Proteomes" id="UP000253664">
    <property type="component" value="Unassembled WGS sequence"/>
</dbReference>
<evidence type="ECO:0000259" key="4">
    <source>
        <dbReference type="PROSITE" id="PS50166"/>
    </source>
</evidence>
<name>A0A367L7X6_9HYPO</name>
<dbReference type="Pfam" id="PF24138">
    <property type="entry name" value="TPR_TNPO3_IPO13_2nd"/>
    <property type="match status" value="1"/>
</dbReference>
<evidence type="ECO:0000313" key="5">
    <source>
        <dbReference type="EMBL" id="RCI10514.1"/>
    </source>
</evidence>
<dbReference type="Pfam" id="PF01812">
    <property type="entry name" value="5-FTHF_cyc-lig"/>
    <property type="match status" value="1"/>
</dbReference>
<evidence type="ECO:0000313" key="6">
    <source>
        <dbReference type="Proteomes" id="UP000253664"/>
    </source>
</evidence>
<dbReference type="PANTHER" id="PTHR12363">
    <property type="entry name" value="TRANSPORTIN 3 AND IMPORTIN 13"/>
    <property type="match status" value="1"/>
</dbReference>
<dbReference type="GO" id="GO:0008033">
    <property type="term" value="P:tRNA processing"/>
    <property type="evidence" value="ECO:0007669"/>
    <property type="project" value="UniProtKB-KW"/>
</dbReference>
<comment type="caution">
    <text evidence="5">The sequence shown here is derived from an EMBL/GenBank/DDBJ whole genome shotgun (WGS) entry which is preliminary data.</text>
</comment>
<comment type="function">
    <text evidence="2">tRNA nucleus export receptor which facilitates tRNA translocation across the nuclear pore complex. Involved in pre-tRNA splicing, probably by affecting the interaction of pre-tRNA with splicing endonuclease.</text>
</comment>
<dbReference type="PANTHER" id="PTHR12363:SF53">
    <property type="entry name" value="MRNA TRANSPORT REGULATOR MTR10"/>
    <property type="match status" value="1"/>
</dbReference>
<organism evidence="5 6">
    <name type="scientific">Ophiocordyceps polyrhachis-furcata BCC 54312</name>
    <dbReference type="NCBI Taxonomy" id="1330021"/>
    <lineage>
        <taxon>Eukaryota</taxon>
        <taxon>Fungi</taxon>
        <taxon>Dikarya</taxon>
        <taxon>Ascomycota</taxon>
        <taxon>Pezizomycotina</taxon>
        <taxon>Sordariomycetes</taxon>
        <taxon>Hypocreomycetidae</taxon>
        <taxon>Hypocreales</taxon>
        <taxon>Ophiocordycipitaceae</taxon>
        <taxon>Ophiocordyceps</taxon>
    </lineage>
</organism>
<dbReference type="GO" id="GO:0006606">
    <property type="term" value="P:protein import into nucleus"/>
    <property type="evidence" value="ECO:0007669"/>
    <property type="project" value="TreeGrafter"/>
</dbReference>
<dbReference type="InterPro" id="IPR024185">
    <property type="entry name" value="FTHF_cligase-like_sf"/>
</dbReference>
<dbReference type="InterPro" id="IPR002698">
    <property type="entry name" value="FTHF_cligase"/>
</dbReference>
<dbReference type="STRING" id="1330021.A0A367L7X6"/>
<dbReference type="SUPFAM" id="SSF100950">
    <property type="entry name" value="NagB/RpiA/CoA transferase-like"/>
    <property type="match status" value="1"/>
</dbReference>
<dbReference type="GO" id="GO:0005737">
    <property type="term" value="C:cytoplasm"/>
    <property type="evidence" value="ECO:0007669"/>
    <property type="project" value="TreeGrafter"/>
</dbReference>
<dbReference type="InterPro" id="IPR016024">
    <property type="entry name" value="ARM-type_fold"/>
</dbReference>
<dbReference type="GO" id="GO:0005634">
    <property type="term" value="C:nucleus"/>
    <property type="evidence" value="ECO:0007669"/>
    <property type="project" value="UniProtKB-ARBA"/>
</dbReference>
<evidence type="ECO:0000256" key="3">
    <source>
        <dbReference type="SAM" id="MobiDB-lite"/>
    </source>
</evidence>
<dbReference type="Pfam" id="PF24139">
    <property type="entry name" value="TPR_TNPO3_IPO13_4th"/>
    <property type="match status" value="1"/>
</dbReference>
<dbReference type="Pfam" id="PF24140">
    <property type="entry name" value="TPR_TNPO3_IPO13_3rd"/>
    <property type="match status" value="1"/>
</dbReference>
<feature type="region of interest" description="Disordered" evidence="3">
    <location>
        <begin position="226"/>
        <end position="256"/>
    </location>
</feature>
<dbReference type="Pfam" id="PF08389">
    <property type="entry name" value="Xpo1"/>
    <property type="match status" value="1"/>
</dbReference>
<dbReference type="InterPro" id="IPR011989">
    <property type="entry name" value="ARM-like"/>
</dbReference>
<protein>
    <recommendedName>
        <fullName evidence="4">Importin N-terminal domain-containing protein</fullName>
    </recommendedName>
</protein>
<accession>A0A367L7X6</accession>
<dbReference type="InterPro" id="IPR058537">
    <property type="entry name" value="TPR_TNPO3_IPO13_4th"/>
</dbReference>
<dbReference type="EMBL" id="LKCN02000012">
    <property type="protein sequence ID" value="RCI10514.1"/>
    <property type="molecule type" value="Genomic_DNA"/>
</dbReference>
<dbReference type="Gene3D" id="1.25.10.10">
    <property type="entry name" value="Leucine-rich Repeat Variant"/>
    <property type="match status" value="1"/>
</dbReference>
<gene>
    <name evidence="5" type="ORF">L249_4342</name>
</gene>
<keyword evidence="6" id="KW-1185">Reference proteome</keyword>
<dbReference type="SMART" id="SM00913">
    <property type="entry name" value="IBN_N"/>
    <property type="match status" value="1"/>
</dbReference>
<dbReference type="FunFam" id="1.25.10.10:FF:000266">
    <property type="entry name" value="mRNA transport regulator MTR10"/>
    <property type="match status" value="1"/>
</dbReference>
<evidence type="ECO:0000256" key="2">
    <source>
        <dbReference type="ARBA" id="ARBA00025147"/>
    </source>
</evidence>
<dbReference type="InterPro" id="IPR051345">
    <property type="entry name" value="Importin_beta-like_NTR"/>
</dbReference>
<proteinExistence type="predicted"/>
<dbReference type="InterPro" id="IPR001494">
    <property type="entry name" value="Importin-beta_N"/>
</dbReference>
<dbReference type="PROSITE" id="PS50166">
    <property type="entry name" value="IMPORTIN_B_NT"/>
    <property type="match status" value="1"/>
</dbReference>
<evidence type="ECO:0000256" key="1">
    <source>
        <dbReference type="ARBA" id="ARBA00022694"/>
    </source>
</evidence>